<evidence type="ECO:0000256" key="3">
    <source>
        <dbReference type="ARBA" id="ARBA00022448"/>
    </source>
</evidence>
<dbReference type="GO" id="GO:0022857">
    <property type="term" value="F:transmembrane transporter activity"/>
    <property type="evidence" value="ECO:0007669"/>
    <property type="project" value="InterPro"/>
</dbReference>
<evidence type="ECO:0000256" key="8">
    <source>
        <dbReference type="SAM" id="Phobius"/>
    </source>
</evidence>
<keyword evidence="11" id="KW-1185">Reference proteome</keyword>
<accession>A0A838L261</accession>
<comment type="subcellular location">
    <subcellularLocation>
        <location evidence="1">Cell membrane</location>
        <topology evidence="1">Multi-pass membrane protein</topology>
    </subcellularLocation>
</comment>
<evidence type="ECO:0000256" key="4">
    <source>
        <dbReference type="ARBA" id="ARBA00022475"/>
    </source>
</evidence>
<keyword evidence="4" id="KW-1003">Cell membrane</keyword>
<dbReference type="PROSITE" id="PS00216">
    <property type="entry name" value="SUGAR_TRANSPORT_1"/>
    <property type="match status" value="1"/>
</dbReference>
<feature type="transmembrane region" description="Helical" evidence="8">
    <location>
        <begin position="360"/>
        <end position="384"/>
    </location>
</feature>
<feature type="transmembrane region" description="Helical" evidence="8">
    <location>
        <begin position="199"/>
        <end position="217"/>
    </location>
</feature>
<evidence type="ECO:0000256" key="1">
    <source>
        <dbReference type="ARBA" id="ARBA00004651"/>
    </source>
</evidence>
<name>A0A838L261_9SPHN</name>
<organism evidence="10 11">
    <name type="scientific">Sphingomonas chungangi</name>
    <dbReference type="NCBI Taxonomy" id="2683589"/>
    <lineage>
        <taxon>Bacteria</taxon>
        <taxon>Pseudomonadati</taxon>
        <taxon>Pseudomonadota</taxon>
        <taxon>Alphaproteobacteria</taxon>
        <taxon>Sphingomonadales</taxon>
        <taxon>Sphingomonadaceae</taxon>
        <taxon>Sphingomonas</taxon>
    </lineage>
</organism>
<keyword evidence="6 8" id="KW-1133">Transmembrane helix</keyword>
<evidence type="ECO:0000256" key="6">
    <source>
        <dbReference type="ARBA" id="ARBA00022989"/>
    </source>
</evidence>
<dbReference type="SUPFAM" id="SSF103473">
    <property type="entry name" value="MFS general substrate transporter"/>
    <property type="match status" value="1"/>
</dbReference>
<dbReference type="PANTHER" id="PTHR42718">
    <property type="entry name" value="MAJOR FACILITATOR SUPERFAMILY MULTIDRUG TRANSPORTER MFSC"/>
    <property type="match status" value="1"/>
</dbReference>
<feature type="transmembrane region" description="Helical" evidence="8">
    <location>
        <begin position="474"/>
        <end position="492"/>
    </location>
</feature>
<dbReference type="Gene3D" id="1.20.1250.20">
    <property type="entry name" value="MFS general substrate transporter like domains"/>
    <property type="match status" value="1"/>
</dbReference>
<dbReference type="Proteomes" id="UP000570166">
    <property type="component" value="Unassembled WGS sequence"/>
</dbReference>
<reference evidence="10 11" key="1">
    <citation type="submission" date="2020-07" db="EMBL/GenBank/DDBJ databases">
        <authorList>
            <person name="Sun Q."/>
        </authorList>
    </citation>
    <scope>NUCLEOTIDE SEQUENCE [LARGE SCALE GENOMIC DNA]</scope>
    <source>
        <strain evidence="10 11">CGMCC 1.13654</strain>
    </source>
</reference>
<keyword evidence="5 8" id="KW-0812">Transmembrane</keyword>
<comment type="caution">
    <text evidence="10">The sequence shown here is derived from an EMBL/GenBank/DDBJ whole genome shotgun (WGS) entry which is preliminary data.</text>
</comment>
<evidence type="ECO:0000256" key="7">
    <source>
        <dbReference type="ARBA" id="ARBA00023136"/>
    </source>
</evidence>
<dbReference type="RefSeq" id="WP_160364722.1">
    <property type="nucleotide sequence ID" value="NZ_JACEIB010000001.1"/>
</dbReference>
<dbReference type="GO" id="GO:0005886">
    <property type="term" value="C:plasma membrane"/>
    <property type="evidence" value="ECO:0007669"/>
    <property type="project" value="UniProtKB-SubCell"/>
</dbReference>
<feature type="transmembrane region" description="Helical" evidence="8">
    <location>
        <begin position="166"/>
        <end position="187"/>
    </location>
</feature>
<dbReference type="InterPro" id="IPR020846">
    <property type="entry name" value="MFS_dom"/>
</dbReference>
<dbReference type="NCBIfam" id="TIGR00711">
    <property type="entry name" value="efflux_EmrB"/>
    <property type="match status" value="1"/>
</dbReference>
<feature type="transmembrane region" description="Helical" evidence="8">
    <location>
        <begin position="333"/>
        <end position="354"/>
    </location>
</feature>
<sequence>MTGIIPSAGARRAITVSVMLAAMMNSLDTTIANVALPHIQGSVAASADEISWVLTSYIVAAAIVTPLTGWLADRLGRKTVLVWSIIGFTAASGLCGLATNLQEIVLFRLLQGVFGASLQPMSQATMLDMAPPGEQAQAMGLWSMAALLGPILGPTVGGWLTESFTWRWVFFINLPFGIIAALGVSAFMTSQPQAEPRPFDLFGFGMLGLAVACLQLLLDRGQTQDWFSSTEICIYAGGILFFGYLFVVHILTAERPFLDVALFENRNYILGCLIGFLLVIMLFGTLALIPSMLERLMGYPVVLTGIVTAPRGIGSMITMGTSGYTLKRFDPRLVMTVGFLLAAFSLFQMSGLSLGMDARLLVISGFLQGMGSGMIFVSLSLLSFGTLSSKLRNQGTAMFTLVRNVGAAAGISILQILSVRASASVHSRLVENIRPDNPVLGRAVPGFDFHNPVAVAAMNGQIDRQAAMVSYVDVYWLLFIVTLMGMPLVLLLRAPRTAMTPDQQIHME</sequence>
<dbReference type="InterPro" id="IPR011701">
    <property type="entry name" value="MFS"/>
</dbReference>
<evidence type="ECO:0000313" key="10">
    <source>
        <dbReference type="EMBL" id="MBA2932612.1"/>
    </source>
</evidence>
<feature type="domain" description="Major facilitator superfamily (MFS) profile" evidence="9">
    <location>
        <begin position="14"/>
        <end position="497"/>
    </location>
</feature>
<keyword evidence="7 8" id="KW-0472">Membrane</keyword>
<dbReference type="PANTHER" id="PTHR42718:SF9">
    <property type="entry name" value="MAJOR FACILITATOR SUPERFAMILY MULTIDRUG TRANSPORTER MFSC"/>
    <property type="match status" value="1"/>
</dbReference>
<dbReference type="InterPro" id="IPR004638">
    <property type="entry name" value="EmrB-like"/>
</dbReference>
<dbReference type="InterPro" id="IPR036259">
    <property type="entry name" value="MFS_trans_sf"/>
</dbReference>
<feature type="transmembrane region" description="Helical" evidence="8">
    <location>
        <begin position="229"/>
        <end position="247"/>
    </location>
</feature>
<dbReference type="AlphaFoldDB" id="A0A838L261"/>
<dbReference type="Gene3D" id="1.20.1720.10">
    <property type="entry name" value="Multidrug resistance protein D"/>
    <property type="match status" value="1"/>
</dbReference>
<feature type="transmembrane region" description="Helical" evidence="8">
    <location>
        <begin position="139"/>
        <end position="160"/>
    </location>
</feature>
<evidence type="ECO:0000256" key="5">
    <source>
        <dbReference type="ARBA" id="ARBA00022692"/>
    </source>
</evidence>
<evidence type="ECO:0000259" key="9">
    <source>
        <dbReference type="PROSITE" id="PS50850"/>
    </source>
</evidence>
<dbReference type="EMBL" id="JACEIB010000001">
    <property type="protein sequence ID" value="MBA2932612.1"/>
    <property type="molecule type" value="Genomic_DNA"/>
</dbReference>
<feature type="transmembrane region" description="Helical" evidence="8">
    <location>
        <begin position="79"/>
        <end position="99"/>
    </location>
</feature>
<proteinExistence type="inferred from homology"/>
<dbReference type="PROSITE" id="PS50850">
    <property type="entry name" value="MFS"/>
    <property type="match status" value="1"/>
</dbReference>
<feature type="transmembrane region" description="Helical" evidence="8">
    <location>
        <begin position="301"/>
        <end position="321"/>
    </location>
</feature>
<feature type="transmembrane region" description="Helical" evidence="8">
    <location>
        <begin position="50"/>
        <end position="72"/>
    </location>
</feature>
<feature type="transmembrane region" description="Helical" evidence="8">
    <location>
        <begin position="268"/>
        <end position="289"/>
    </location>
</feature>
<comment type="similarity">
    <text evidence="2">Belongs to the major facilitator superfamily. EmrB family.</text>
</comment>
<evidence type="ECO:0000256" key="2">
    <source>
        <dbReference type="ARBA" id="ARBA00008537"/>
    </source>
</evidence>
<gene>
    <name evidence="10" type="ORF">HZF05_00760</name>
</gene>
<dbReference type="CDD" id="cd17503">
    <property type="entry name" value="MFS_LmrB_MDR_like"/>
    <property type="match status" value="1"/>
</dbReference>
<dbReference type="Pfam" id="PF07690">
    <property type="entry name" value="MFS_1"/>
    <property type="match status" value="1"/>
</dbReference>
<keyword evidence="3" id="KW-0813">Transport</keyword>
<dbReference type="InterPro" id="IPR005829">
    <property type="entry name" value="Sugar_transporter_CS"/>
</dbReference>
<protein>
    <submittedName>
        <fullName evidence="10">DHA2 family efflux MFS transporter permease subunit</fullName>
    </submittedName>
</protein>
<feature type="transmembrane region" description="Helical" evidence="8">
    <location>
        <begin position="396"/>
        <end position="417"/>
    </location>
</feature>
<evidence type="ECO:0000313" key="11">
    <source>
        <dbReference type="Proteomes" id="UP000570166"/>
    </source>
</evidence>